<organism evidence="1">
    <name type="scientific">Macaca fascicularis</name>
    <name type="common">Crab-eating macaque</name>
    <name type="synonym">Cynomolgus monkey</name>
    <dbReference type="NCBI Taxonomy" id="9541"/>
    <lineage>
        <taxon>Eukaryota</taxon>
        <taxon>Metazoa</taxon>
        <taxon>Chordata</taxon>
        <taxon>Craniata</taxon>
        <taxon>Vertebrata</taxon>
        <taxon>Euteleostomi</taxon>
        <taxon>Mammalia</taxon>
        <taxon>Eutheria</taxon>
        <taxon>Euarchontoglires</taxon>
        <taxon>Primates</taxon>
        <taxon>Haplorrhini</taxon>
        <taxon>Catarrhini</taxon>
        <taxon>Cercopithecidae</taxon>
        <taxon>Cercopithecinae</taxon>
        <taxon>Macaca</taxon>
    </lineage>
</organism>
<name>I7GAC7_MACFA</name>
<dbReference type="AlphaFoldDB" id="I7GAC7"/>
<reference evidence="1" key="1">
    <citation type="journal article" date="2007" name="PLoS Biol.">
        <title>Rate of evolution in brain-expressed genes in humans and other primates.</title>
        <authorList>
            <person name="Wang H.-Y."/>
            <person name="Chien H.-C."/>
            <person name="Osada N."/>
            <person name="Hashimoto K."/>
            <person name="Sugano S."/>
            <person name="Gojobori T."/>
            <person name="Chou C.-K."/>
            <person name="Tsai S.-F."/>
            <person name="Wu C.-I."/>
            <person name="Shen C.-K.J."/>
        </authorList>
    </citation>
    <scope>NUCLEOTIDE SEQUENCE</scope>
</reference>
<dbReference type="GeneID" id="123568443"/>
<accession>I7GAC7</accession>
<dbReference type="RefSeq" id="XP_045225811.1">
    <property type="nucleotide sequence ID" value="XM_045369876.3"/>
</dbReference>
<dbReference type="EMBL" id="AB171460">
    <property type="protein sequence ID" value="BAE88523.1"/>
    <property type="molecule type" value="mRNA"/>
</dbReference>
<proteinExistence type="evidence at transcript level"/>
<dbReference type="KEGG" id="mcf:123568443"/>
<sequence>MVNEHWLQLKSQQLHLAPNERVSLSIKALKPSFDFSFAMKVLDGLYSSNIRHFTDTEYLLFSVLTCSPFITDLRQIFGRTCCSTLHSYAVEMPSFLQPQEPTSASSQLFFCSFLTPLSLHGIKRVGVLLWIRLWLKRMLCMFGSSVQTTETFSIISSKAVWLSYHLCVQWSSTFNFLQELSLCIHNLANWCARPRFWSTSAFG</sequence>
<evidence type="ECO:0000313" key="1">
    <source>
        <dbReference type="EMBL" id="BAE88523.1"/>
    </source>
</evidence>
<protein>
    <submittedName>
        <fullName evidence="1">Macaca fascicularis brain cDNA clone: QccE-17840, similar to human tigger transposable element derived 1 (TIGD1), mRNA, RefSeq: NM_145702.1</fullName>
    </submittedName>
</protein>